<protein>
    <submittedName>
        <fullName evidence="2">Uncharacterized protein</fullName>
    </submittedName>
</protein>
<feature type="compositionally biased region" description="Low complexity" evidence="1">
    <location>
        <begin position="183"/>
        <end position="192"/>
    </location>
</feature>
<feature type="region of interest" description="Disordered" evidence="1">
    <location>
        <begin position="212"/>
        <end position="231"/>
    </location>
</feature>
<sequence length="307" mass="34907">MGRGMRQERQQLARRRYPWIRAIRAISGFSFSGEHPNIVYADAVPTMMELLTDAKTDTHVNSDFNRGLVVASRAVDLLKTAIRLLEVPSRHYFTLPELWEHVLETLGWQVKTRPDKVAEVMAALTEGRMNCSKSIKARPAPSKKFQALVNEMDQWISILSKQNFRPHPNHRHRRRLQREAQRGARQNQGQRESQLLSEAPENRIQVQAAVDQPWAAGEASPAGSSAPSIGLHQNGTQAEALLVRIQALEKENSKLQEENSKLQEENSKLQDKTSRLQSKNSNLRNKTSELENEIEAMEAHCDQVQEI</sequence>
<feature type="compositionally biased region" description="Basic and acidic residues" evidence="1">
    <location>
        <begin position="254"/>
        <end position="274"/>
    </location>
</feature>
<feature type="region of interest" description="Disordered" evidence="1">
    <location>
        <begin position="254"/>
        <end position="288"/>
    </location>
</feature>
<evidence type="ECO:0000313" key="3">
    <source>
        <dbReference type="Proteomes" id="UP000652219"/>
    </source>
</evidence>
<keyword evidence="3" id="KW-1185">Reference proteome</keyword>
<evidence type="ECO:0000256" key="1">
    <source>
        <dbReference type="SAM" id="MobiDB-lite"/>
    </source>
</evidence>
<feature type="compositionally biased region" description="Polar residues" evidence="1">
    <location>
        <begin position="275"/>
        <end position="285"/>
    </location>
</feature>
<dbReference type="AlphaFoldDB" id="A0A8H6IM55"/>
<reference evidence="2 3" key="1">
    <citation type="journal article" date="2020" name="Phytopathology">
        <title>Genome Sequence Resources of Colletotrichum truncatum, C. plurivorum, C. musicola, and C. sojae: Four Species Pathogenic to Soybean (Glycine max).</title>
        <authorList>
            <person name="Rogerio F."/>
            <person name="Boufleur T.R."/>
            <person name="Ciampi-Guillardi M."/>
            <person name="Sukno S.A."/>
            <person name="Thon M.R."/>
            <person name="Massola Junior N.S."/>
            <person name="Baroncelli R."/>
        </authorList>
    </citation>
    <scope>NUCLEOTIDE SEQUENCE [LARGE SCALE GENOMIC DNA]</scope>
    <source>
        <strain evidence="2 3">LFN0009</strain>
    </source>
</reference>
<proteinExistence type="predicted"/>
<organism evidence="2 3">
    <name type="scientific">Colletotrichum sojae</name>
    <dbReference type="NCBI Taxonomy" id="2175907"/>
    <lineage>
        <taxon>Eukaryota</taxon>
        <taxon>Fungi</taxon>
        <taxon>Dikarya</taxon>
        <taxon>Ascomycota</taxon>
        <taxon>Pezizomycotina</taxon>
        <taxon>Sordariomycetes</taxon>
        <taxon>Hypocreomycetidae</taxon>
        <taxon>Glomerellales</taxon>
        <taxon>Glomerellaceae</taxon>
        <taxon>Colletotrichum</taxon>
        <taxon>Colletotrichum orchidearum species complex</taxon>
    </lineage>
</organism>
<dbReference type="EMBL" id="WIGN01000782">
    <property type="protein sequence ID" value="KAF6784008.1"/>
    <property type="molecule type" value="Genomic_DNA"/>
</dbReference>
<feature type="compositionally biased region" description="Low complexity" evidence="1">
    <location>
        <begin position="215"/>
        <end position="228"/>
    </location>
</feature>
<name>A0A8H6IM55_9PEZI</name>
<comment type="caution">
    <text evidence="2">The sequence shown here is derived from an EMBL/GenBank/DDBJ whole genome shotgun (WGS) entry which is preliminary data.</text>
</comment>
<accession>A0A8H6IM55</accession>
<feature type="compositionally biased region" description="Basic residues" evidence="1">
    <location>
        <begin position="167"/>
        <end position="176"/>
    </location>
</feature>
<dbReference type="Proteomes" id="UP000652219">
    <property type="component" value="Unassembled WGS sequence"/>
</dbReference>
<feature type="region of interest" description="Disordered" evidence="1">
    <location>
        <begin position="161"/>
        <end position="199"/>
    </location>
</feature>
<evidence type="ECO:0000313" key="2">
    <source>
        <dbReference type="EMBL" id="KAF6784008.1"/>
    </source>
</evidence>
<dbReference type="Gene3D" id="1.20.5.340">
    <property type="match status" value="1"/>
</dbReference>
<gene>
    <name evidence="2" type="ORF">CSOJ01_15825</name>
</gene>